<comment type="similarity">
    <text evidence="8">Belongs to the exbB/tolQ family.</text>
</comment>
<dbReference type="Proteomes" id="UP000095401">
    <property type="component" value="Chromosome"/>
</dbReference>
<dbReference type="PANTHER" id="PTHR30625">
    <property type="entry name" value="PROTEIN TOLQ"/>
    <property type="match status" value="1"/>
</dbReference>
<comment type="subcellular location">
    <subcellularLocation>
        <location evidence="1">Cell membrane</location>
        <topology evidence="1">Multi-pass membrane protein</topology>
    </subcellularLocation>
    <subcellularLocation>
        <location evidence="8">Membrane</location>
        <topology evidence="8">Multi-pass membrane protein</topology>
    </subcellularLocation>
</comment>
<keyword evidence="3" id="KW-1003">Cell membrane</keyword>
<keyword evidence="5 8" id="KW-0653">Protein transport</keyword>
<dbReference type="KEGG" id="aprs:BI364_07855"/>
<name>A0A1D8IN37_9GAMM</name>
<sequence>MMVFLFIALTVIIEREWYLRTALSQGKSVIDEIETSDHIDTAVLNAIALKYPNLPHAAVIKVALRHDTGHDFDRFPDKLDESIMKSAPRIDRFLWILDTIVTMAPLLGLLGTIIGMFNAFHVLGNPGSAPNKITGGVAEALIATASGLCIAIIGLFFFNNLNNRARVVMHQLETLKLMLANRMHTRYQQQKDVVRPIKNQAGAAR</sequence>
<dbReference type="InterPro" id="IPR050790">
    <property type="entry name" value="ExbB/TolQ_transport"/>
</dbReference>
<dbReference type="PANTHER" id="PTHR30625:SF15">
    <property type="entry name" value="BIOPOLYMER TRANSPORT PROTEIN EXBB"/>
    <property type="match status" value="1"/>
</dbReference>
<dbReference type="InterPro" id="IPR002898">
    <property type="entry name" value="MotA_ExbB_proton_chnl"/>
</dbReference>
<evidence type="ECO:0000256" key="2">
    <source>
        <dbReference type="ARBA" id="ARBA00022448"/>
    </source>
</evidence>
<evidence type="ECO:0000256" key="6">
    <source>
        <dbReference type="ARBA" id="ARBA00022989"/>
    </source>
</evidence>
<keyword evidence="4 9" id="KW-0812">Transmembrane</keyword>
<evidence type="ECO:0000313" key="12">
    <source>
        <dbReference type="Proteomes" id="UP000095401"/>
    </source>
</evidence>
<evidence type="ECO:0000259" key="10">
    <source>
        <dbReference type="Pfam" id="PF01618"/>
    </source>
</evidence>
<reference evidence="12" key="1">
    <citation type="submission" date="2016-09" db="EMBL/GenBank/DDBJ databases">
        <title>Acidihalobacter prosperus F5.</title>
        <authorList>
            <person name="Khaleque H.N."/>
            <person name="Ramsay J.P."/>
            <person name="Kaksonen A.H."/>
            <person name="Boxall N.J."/>
            <person name="Watkin E.L.J."/>
        </authorList>
    </citation>
    <scope>NUCLEOTIDE SEQUENCE [LARGE SCALE GENOMIC DNA]</scope>
    <source>
        <strain evidence="12">F5</strain>
    </source>
</reference>
<keyword evidence="12" id="KW-1185">Reference proteome</keyword>
<feature type="transmembrane region" description="Helical" evidence="9">
    <location>
        <begin position="140"/>
        <end position="161"/>
    </location>
</feature>
<organism evidence="11 12">
    <name type="scientific">Acidihalobacter yilgarnensis</name>
    <dbReference type="NCBI Taxonomy" id="2819280"/>
    <lineage>
        <taxon>Bacteria</taxon>
        <taxon>Pseudomonadati</taxon>
        <taxon>Pseudomonadota</taxon>
        <taxon>Gammaproteobacteria</taxon>
        <taxon>Chromatiales</taxon>
        <taxon>Ectothiorhodospiraceae</taxon>
        <taxon>Acidihalobacter</taxon>
    </lineage>
</organism>
<dbReference type="GO" id="GO:0005886">
    <property type="term" value="C:plasma membrane"/>
    <property type="evidence" value="ECO:0007669"/>
    <property type="project" value="UniProtKB-SubCell"/>
</dbReference>
<evidence type="ECO:0000256" key="5">
    <source>
        <dbReference type="ARBA" id="ARBA00022927"/>
    </source>
</evidence>
<keyword evidence="7 9" id="KW-0472">Membrane</keyword>
<dbReference type="Pfam" id="PF01618">
    <property type="entry name" value="MotA_ExbB"/>
    <property type="match status" value="1"/>
</dbReference>
<feature type="transmembrane region" description="Helical" evidence="9">
    <location>
        <begin position="93"/>
        <end position="120"/>
    </location>
</feature>
<protein>
    <recommendedName>
        <fullName evidence="10">MotA/TolQ/ExbB proton channel domain-containing protein</fullName>
    </recommendedName>
</protein>
<feature type="domain" description="MotA/TolQ/ExbB proton channel" evidence="10">
    <location>
        <begin position="55"/>
        <end position="173"/>
    </location>
</feature>
<dbReference type="GO" id="GO:0017038">
    <property type="term" value="P:protein import"/>
    <property type="evidence" value="ECO:0007669"/>
    <property type="project" value="TreeGrafter"/>
</dbReference>
<dbReference type="AlphaFoldDB" id="A0A1D8IN37"/>
<accession>A0A1D8IN37</accession>
<keyword evidence="6 9" id="KW-1133">Transmembrane helix</keyword>
<evidence type="ECO:0000256" key="4">
    <source>
        <dbReference type="ARBA" id="ARBA00022692"/>
    </source>
</evidence>
<gene>
    <name evidence="11" type="ORF">BI364_07855</name>
</gene>
<evidence type="ECO:0000256" key="7">
    <source>
        <dbReference type="ARBA" id="ARBA00023136"/>
    </source>
</evidence>
<evidence type="ECO:0000256" key="9">
    <source>
        <dbReference type="SAM" id="Phobius"/>
    </source>
</evidence>
<evidence type="ECO:0000256" key="3">
    <source>
        <dbReference type="ARBA" id="ARBA00022475"/>
    </source>
</evidence>
<keyword evidence="2 8" id="KW-0813">Transport</keyword>
<evidence type="ECO:0000313" key="11">
    <source>
        <dbReference type="EMBL" id="AOU97889.1"/>
    </source>
</evidence>
<proteinExistence type="inferred from homology"/>
<dbReference type="EMBL" id="CP017415">
    <property type="protein sequence ID" value="AOU97889.1"/>
    <property type="molecule type" value="Genomic_DNA"/>
</dbReference>
<evidence type="ECO:0000256" key="8">
    <source>
        <dbReference type="RuleBase" id="RU004057"/>
    </source>
</evidence>
<evidence type="ECO:0000256" key="1">
    <source>
        <dbReference type="ARBA" id="ARBA00004651"/>
    </source>
</evidence>